<protein>
    <recommendedName>
        <fullName evidence="2">histidine kinase</fullName>
        <ecNumber evidence="2">2.7.13.3</ecNumber>
    </recommendedName>
</protein>
<dbReference type="Pfam" id="PF02518">
    <property type="entry name" value="HATPase_c"/>
    <property type="match status" value="1"/>
</dbReference>
<dbReference type="PROSITE" id="PS50110">
    <property type="entry name" value="RESPONSE_REGULATORY"/>
    <property type="match status" value="1"/>
</dbReference>
<dbReference type="GO" id="GO:0000155">
    <property type="term" value="F:phosphorelay sensor kinase activity"/>
    <property type="evidence" value="ECO:0007669"/>
    <property type="project" value="InterPro"/>
</dbReference>
<feature type="domain" description="Histidine kinase" evidence="6">
    <location>
        <begin position="234"/>
        <end position="457"/>
    </location>
</feature>
<accession>I5B364</accession>
<evidence type="ECO:0000313" key="9">
    <source>
        <dbReference type="Proteomes" id="UP000005778"/>
    </source>
</evidence>
<dbReference type="InterPro" id="IPR003594">
    <property type="entry name" value="HATPase_dom"/>
</dbReference>
<dbReference type="HOGENOM" id="CLU_000445_114_51_7"/>
<dbReference type="OrthoDB" id="5487437at2"/>
<name>I5B364_9BACT</name>
<dbReference type="InterPro" id="IPR036097">
    <property type="entry name" value="HisK_dim/P_sf"/>
</dbReference>
<keyword evidence="9" id="KW-1185">Reference proteome</keyword>
<dbReference type="SUPFAM" id="SSF55874">
    <property type="entry name" value="ATPase domain of HSP90 chaperone/DNA topoisomerase II/histidine kinase"/>
    <property type="match status" value="1"/>
</dbReference>
<dbReference type="SUPFAM" id="SSF47384">
    <property type="entry name" value="Homodimeric domain of signal transducing histidine kinase"/>
    <property type="match status" value="1"/>
</dbReference>
<evidence type="ECO:0000256" key="2">
    <source>
        <dbReference type="ARBA" id="ARBA00012438"/>
    </source>
</evidence>
<dbReference type="CDD" id="cd00082">
    <property type="entry name" value="HisKA"/>
    <property type="match status" value="1"/>
</dbReference>
<dbReference type="InterPro" id="IPR005467">
    <property type="entry name" value="His_kinase_dom"/>
</dbReference>
<dbReference type="Gene3D" id="3.40.50.2300">
    <property type="match status" value="1"/>
</dbReference>
<dbReference type="Pfam" id="PF00072">
    <property type="entry name" value="Response_reg"/>
    <property type="match status" value="1"/>
</dbReference>
<dbReference type="SMART" id="SM00387">
    <property type="entry name" value="HATPase_c"/>
    <property type="match status" value="1"/>
</dbReference>
<dbReference type="Gene3D" id="1.10.287.130">
    <property type="match status" value="1"/>
</dbReference>
<dbReference type="InterPro" id="IPR011006">
    <property type="entry name" value="CheY-like_superfamily"/>
</dbReference>
<evidence type="ECO:0000256" key="3">
    <source>
        <dbReference type="ARBA" id="ARBA00022553"/>
    </source>
</evidence>
<keyword evidence="8" id="KW-0418">Kinase</keyword>
<evidence type="ECO:0000256" key="1">
    <source>
        <dbReference type="ARBA" id="ARBA00000085"/>
    </source>
</evidence>
<dbReference type="AlphaFoldDB" id="I5B364"/>
<keyword evidence="3 4" id="KW-0597">Phosphoprotein</keyword>
<dbReference type="EC" id="2.7.13.3" evidence="2"/>
<dbReference type="PROSITE" id="PS50109">
    <property type="entry name" value="HIS_KIN"/>
    <property type="match status" value="1"/>
</dbReference>
<dbReference type="PANTHER" id="PTHR43065">
    <property type="entry name" value="SENSOR HISTIDINE KINASE"/>
    <property type="match status" value="1"/>
</dbReference>
<keyword evidence="5" id="KW-0472">Membrane</keyword>
<evidence type="ECO:0000259" key="6">
    <source>
        <dbReference type="PROSITE" id="PS50109"/>
    </source>
</evidence>
<sequence>MKRRVGYIITASICFFYWTLDSIWAYMSFEYNLKDLIFRKPSSYVDTFLLKLPPYQVVSRLMVVFLFVILGVIIIEFIKKRQEDQNKHREAHDTFLTVLNSIDAAIYVTDIKTYEVLFMNKYLVDKFGENFSGETCYKVFKNANEVCEHCPNEKLVDKDGNLKGLVVGEFQHPVTNAWYLHYDRAIKWIDGRMVHLQIATDITQLKKLEENQKKADEYLRQAQKMESIGNLAGGIAHDFNNLLFPIIGMSELLLEDLPEESLEYKNIEVILEAGKRGRDLVQQILSFSRRSEKKKNPVRLQQILKEALKLSRSTIPSSIQINHDIQEDCGWVMADSIQLHQIVINLITNAYHAVDQSDGKINVQLKELCVTTNDLSPKLNSDDKYVMLRISDNGCGIEESIKNKIFDPYFTTKDKHKGTGLGLALVYGIVQDHGGDILVDSKVGEGTVFSIYLPLLEQLPETEAEERTISFQTGLEHILLVDDEKPVAQIEKQMLNRLGYKVTMHTSSQEALECFRANPEAFDLLLTDVTMPGISGDRLAQEVLTIRPDIPVLLCTGFSENIDKRKAEQLGIKGFLMKPVGKSDMARTVRQILDNRSKG</sequence>
<evidence type="ECO:0000313" key="8">
    <source>
        <dbReference type="EMBL" id="EIM63927.1"/>
    </source>
</evidence>
<feature type="transmembrane region" description="Helical" evidence="5">
    <location>
        <begin position="57"/>
        <end position="78"/>
    </location>
</feature>
<dbReference type="SMART" id="SM00388">
    <property type="entry name" value="HisKA"/>
    <property type="match status" value="1"/>
</dbReference>
<dbReference type="PRINTS" id="PR00344">
    <property type="entry name" value="BCTRLSENSOR"/>
</dbReference>
<proteinExistence type="predicted"/>
<dbReference type="SUPFAM" id="SSF52172">
    <property type="entry name" value="CheY-like"/>
    <property type="match status" value="1"/>
</dbReference>
<keyword evidence="5" id="KW-1133">Transmembrane helix</keyword>
<gene>
    <name evidence="8" type="ORF">DespoDRAFT_02028</name>
</gene>
<comment type="catalytic activity">
    <reaction evidence="1">
        <text>ATP + protein L-histidine = ADP + protein N-phospho-L-histidine.</text>
        <dbReference type="EC" id="2.7.13.3"/>
    </reaction>
</comment>
<dbReference type="STRING" id="879212.DespoDRAFT_02028"/>
<dbReference type="Proteomes" id="UP000005778">
    <property type="component" value="Chromosome"/>
</dbReference>
<reference evidence="8 9" key="1">
    <citation type="submission" date="2011-09" db="EMBL/GenBank/DDBJ databases">
        <authorList>
            <consortium name="US DOE Joint Genome Institute (JGI-PGF)"/>
            <person name="Lucas S."/>
            <person name="Han J."/>
            <person name="Lapidus A."/>
            <person name="Cheng J.-F."/>
            <person name="Goodwin L."/>
            <person name="Pitluck S."/>
            <person name="Peters L."/>
            <person name="Land M.L."/>
            <person name="Hauser L."/>
            <person name="Orellana R."/>
            <person name="Lovley D."/>
            <person name="Woyke T.J."/>
        </authorList>
    </citation>
    <scope>NUCLEOTIDE SEQUENCE [LARGE SCALE GENOMIC DNA]</scope>
    <source>
        <strain evidence="8 9">2ac9</strain>
    </source>
</reference>
<dbReference type="SMART" id="SM00448">
    <property type="entry name" value="REC"/>
    <property type="match status" value="1"/>
</dbReference>
<dbReference type="eggNOG" id="COG4191">
    <property type="taxonomic scope" value="Bacteria"/>
</dbReference>
<feature type="transmembrane region" description="Helical" evidence="5">
    <location>
        <begin position="7"/>
        <end position="27"/>
    </location>
</feature>
<dbReference type="InterPro" id="IPR004358">
    <property type="entry name" value="Sig_transdc_His_kin-like_C"/>
</dbReference>
<evidence type="ECO:0000259" key="7">
    <source>
        <dbReference type="PROSITE" id="PS50110"/>
    </source>
</evidence>
<dbReference type="CDD" id="cd00156">
    <property type="entry name" value="REC"/>
    <property type="match status" value="1"/>
</dbReference>
<dbReference type="Gene3D" id="3.30.565.10">
    <property type="entry name" value="Histidine kinase-like ATPase, C-terminal domain"/>
    <property type="match status" value="1"/>
</dbReference>
<dbReference type="Pfam" id="PF00512">
    <property type="entry name" value="HisKA"/>
    <property type="match status" value="1"/>
</dbReference>
<keyword evidence="8" id="KW-0808">Transferase</keyword>
<organism evidence="8 9">
    <name type="scientific">Desulfobacter postgatei 2ac9</name>
    <dbReference type="NCBI Taxonomy" id="879212"/>
    <lineage>
        <taxon>Bacteria</taxon>
        <taxon>Pseudomonadati</taxon>
        <taxon>Thermodesulfobacteriota</taxon>
        <taxon>Desulfobacteria</taxon>
        <taxon>Desulfobacterales</taxon>
        <taxon>Desulfobacteraceae</taxon>
        <taxon>Desulfobacter</taxon>
    </lineage>
</organism>
<dbReference type="eggNOG" id="COG0784">
    <property type="taxonomic scope" value="Bacteria"/>
</dbReference>
<dbReference type="InterPro" id="IPR003661">
    <property type="entry name" value="HisK_dim/P_dom"/>
</dbReference>
<dbReference type="InterPro" id="IPR036890">
    <property type="entry name" value="HATPase_C_sf"/>
</dbReference>
<dbReference type="InterPro" id="IPR001789">
    <property type="entry name" value="Sig_transdc_resp-reg_receiver"/>
</dbReference>
<reference evidence="8 9" key="2">
    <citation type="submission" date="2012-02" db="EMBL/GenBank/DDBJ databases">
        <title>Improved High-Quality Draft sequence of Desulfobacter postgatei 2ac9.</title>
        <authorList>
            <consortium name="US DOE Joint Genome Institute"/>
            <person name="Lucas S."/>
            <person name="Han J."/>
            <person name="Lapidus A."/>
            <person name="Cheng J.-F."/>
            <person name="Goodwin L."/>
            <person name="Pitluck S."/>
            <person name="Peters L."/>
            <person name="Ovchinnikova G."/>
            <person name="Held B."/>
            <person name="Detter J.C."/>
            <person name="Han C."/>
            <person name="Tapia R."/>
            <person name="Land M."/>
            <person name="Hauser L."/>
            <person name="Kyrpides N."/>
            <person name="Ivanova N."/>
            <person name="Pagani I."/>
            <person name="Orellana R."/>
            <person name="Lovley D."/>
            <person name="Woyke T."/>
        </authorList>
    </citation>
    <scope>NUCLEOTIDE SEQUENCE [LARGE SCALE GENOMIC DNA]</scope>
    <source>
        <strain evidence="8 9">2ac9</strain>
    </source>
</reference>
<feature type="modified residue" description="4-aspartylphosphate" evidence="4">
    <location>
        <position position="528"/>
    </location>
</feature>
<dbReference type="EMBL" id="CM001488">
    <property type="protein sequence ID" value="EIM63927.1"/>
    <property type="molecule type" value="Genomic_DNA"/>
</dbReference>
<keyword evidence="5" id="KW-0812">Transmembrane</keyword>
<feature type="domain" description="Response regulatory" evidence="7">
    <location>
        <begin position="477"/>
        <end position="593"/>
    </location>
</feature>
<dbReference type="PANTHER" id="PTHR43065:SF42">
    <property type="entry name" value="TWO-COMPONENT SENSOR PPRA"/>
    <property type="match status" value="1"/>
</dbReference>
<dbReference type="RefSeq" id="WP_004073313.1">
    <property type="nucleotide sequence ID" value="NZ_CM001488.1"/>
</dbReference>
<evidence type="ECO:0000256" key="5">
    <source>
        <dbReference type="SAM" id="Phobius"/>
    </source>
</evidence>
<evidence type="ECO:0000256" key="4">
    <source>
        <dbReference type="PROSITE-ProRule" id="PRU00169"/>
    </source>
</evidence>